<protein>
    <submittedName>
        <fullName evidence="1">Uncharacterized protein</fullName>
    </submittedName>
</protein>
<dbReference type="AlphaFoldDB" id="A0AAV4WNQ9"/>
<sequence length="92" mass="10954">MPDMQKFLKHKYPNPPENRVKKSLRIDRTCKKILIRKKTERFLRHKYVKTASSFGAFFIPSVSPIVSGMKTACKLLCFEERYTFFRFSDSTR</sequence>
<name>A0AAV4WNQ9_CAEEX</name>
<accession>A0AAV4WNQ9</accession>
<proteinExistence type="predicted"/>
<evidence type="ECO:0000313" key="1">
    <source>
        <dbReference type="EMBL" id="GIY83489.1"/>
    </source>
</evidence>
<comment type="caution">
    <text evidence="1">The sequence shown here is derived from an EMBL/GenBank/DDBJ whole genome shotgun (WGS) entry which is preliminary data.</text>
</comment>
<evidence type="ECO:0000313" key="2">
    <source>
        <dbReference type="Proteomes" id="UP001054945"/>
    </source>
</evidence>
<gene>
    <name evidence="1" type="ORF">CEXT_638081</name>
</gene>
<organism evidence="1 2">
    <name type="scientific">Caerostris extrusa</name>
    <name type="common">Bark spider</name>
    <name type="synonym">Caerostris bankana</name>
    <dbReference type="NCBI Taxonomy" id="172846"/>
    <lineage>
        <taxon>Eukaryota</taxon>
        <taxon>Metazoa</taxon>
        <taxon>Ecdysozoa</taxon>
        <taxon>Arthropoda</taxon>
        <taxon>Chelicerata</taxon>
        <taxon>Arachnida</taxon>
        <taxon>Araneae</taxon>
        <taxon>Araneomorphae</taxon>
        <taxon>Entelegynae</taxon>
        <taxon>Araneoidea</taxon>
        <taxon>Araneidae</taxon>
        <taxon>Caerostris</taxon>
    </lineage>
</organism>
<keyword evidence="2" id="KW-1185">Reference proteome</keyword>
<reference evidence="1 2" key="1">
    <citation type="submission" date="2021-06" db="EMBL/GenBank/DDBJ databases">
        <title>Caerostris extrusa draft genome.</title>
        <authorList>
            <person name="Kono N."/>
            <person name="Arakawa K."/>
        </authorList>
    </citation>
    <scope>NUCLEOTIDE SEQUENCE [LARGE SCALE GENOMIC DNA]</scope>
</reference>
<dbReference type="EMBL" id="BPLR01016392">
    <property type="protein sequence ID" value="GIY83489.1"/>
    <property type="molecule type" value="Genomic_DNA"/>
</dbReference>
<dbReference type="Proteomes" id="UP001054945">
    <property type="component" value="Unassembled WGS sequence"/>
</dbReference>